<accession>A0AAV4XYJ9</accession>
<feature type="non-terminal residue" evidence="2">
    <location>
        <position position="1"/>
    </location>
</feature>
<evidence type="ECO:0000313" key="3">
    <source>
        <dbReference type="Proteomes" id="UP001054945"/>
    </source>
</evidence>
<gene>
    <name evidence="2" type="primary">SLMAP_3</name>
    <name evidence="2" type="ORF">CEXT_406651</name>
</gene>
<reference evidence="2 3" key="1">
    <citation type="submission" date="2021-06" db="EMBL/GenBank/DDBJ databases">
        <title>Caerostris extrusa draft genome.</title>
        <authorList>
            <person name="Kono N."/>
            <person name="Arakawa K."/>
        </authorList>
    </citation>
    <scope>NUCLEOTIDE SEQUENCE [LARGE SCALE GENOMIC DNA]</scope>
</reference>
<protein>
    <submittedName>
        <fullName evidence="2">Sarcolemmal membrane-associated protein</fullName>
    </submittedName>
</protein>
<dbReference type="AlphaFoldDB" id="A0AAV4XYJ9"/>
<evidence type="ECO:0000256" key="1">
    <source>
        <dbReference type="SAM" id="MobiDB-lite"/>
    </source>
</evidence>
<organism evidence="2 3">
    <name type="scientific">Caerostris extrusa</name>
    <name type="common">Bark spider</name>
    <name type="synonym">Caerostris bankana</name>
    <dbReference type="NCBI Taxonomy" id="172846"/>
    <lineage>
        <taxon>Eukaryota</taxon>
        <taxon>Metazoa</taxon>
        <taxon>Ecdysozoa</taxon>
        <taxon>Arthropoda</taxon>
        <taxon>Chelicerata</taxon>
        <taxon>Arachnida</taxon>
        <taxon>Araneae</taxon>
        <taxon>Araneomorphae</taxon>
        <taxon>Entelegynae</taxon>
        <taxon>Araneoidea</taxon>
        <taxon>Araneidae</taxon>
        <taxon>Caerostris</taxon>
    </lineage>
</organism>
<proteinExistence type="predicted"/>
<dbReference type="Proteomes" id="UP001054945">
    <property type="component" value="Unassembled WGS sequence"/>
</dbReference>
<comment type="caution">
    <text evidence="2">The sequence shown here is derived from an EMBL/GenBank/DDBJ whole genome shotgun (WGS) entry which is preliminary data.</text>
</comment>
<dbReference type="EMBL" id="BPLR01000993">
    <property type="protein sequence ID" value="GIY98959.1"/>
    <property type="molecule type" value="Genomic_DNA"/>
</dbReference>
<sequence length="77" mass="8058">SKNSRKVVHGCIVATLKLYLPDGKEAKASPTTAVVPLSPETSISSQELYQLFTISPGSSSPRADSGKQIGHIAESSC</sequence>
<evidence type="ECO:0000313" key="2">
    <source>
        <dbReference type="EMBL" id="GIY98959.1"/>
    </source>
</evidence>
<keyword evidence="3" id="KW-1185">Reference proteome</keyword>
<feature type="region of interest" description="Disordered" evidence="1">
    <location>
        <begin position="55"/>
        <end position="77"/>
    </location>
</feature>
<name>A0AAV4XYJ9_CAEEX</name>